<evidence type="ECO:0000256" key="3">
    <source>
        <dbReference type="SAM" id="SignalP"/>
    </source>
</evidence>
<reference evidence="4 5" key="1">
    <citation type="journal article" date="2017" name="BMC Biol.">
        <title>Genomic innovations, transcriptional plasticity and gene loss underlying the evolution and divergence of two highly polyphagous and invasive Helicoverpa pest species.</title>
        <authorList>
            <person name="Pearce S.L."/>
            <person name="Clarke D.F."/>
            <person name="East P.D."/>
            <person name="Elfekih S."/>
            <person name="Gordon K.H."/>
            <person name="Jermiin L.S."/>
            <person name="McGaughran A."/>
            <person name="Oakeshott J.G."/>
            <person name="Papanikolaou A."/>
            <person name="Perera O.P."/>
            <person name="Rane R.V."/>
            <person name="Richards S."/>
            <person name="Tay W.T."/>
            <person name="Walsh T.K."/>
            <person name="Anderson A."/>
            <person name="Anderson C.J."/>
            <person name="Asgari S."/>
            <person name="Board P.G."/>
            <person name="Bretschneider A."/>
            <person name="Campbell P.M."/>
            <person name="Chertemps T."/>
            <person name="Christeller J.T."/>
            <person name="Coppin C.W."/>
            <person name="Downes S.J."/>
            <person name="Duan G."/>
            <person name="Farnsworth C.A."/>
            <person name="Good R.T."/>
            <person name="Han L.B."/>
            <person name="Han Y.C."/>
            <person name="Hatje K."/>
            <person name="Horne I."/>
            <person name="Huang Y.P."/>
            <person name="Hughes D.S."/>
            <person name="Jacquin-Joly E."/>
            <person name="James W."/>
            <person name="Jhangiani S."/>
            <person name="Kollmar M."/>
            <person name="Kuwar S.S."/>
            <person name="Li S."/>
            <person name="Liu N.Y."/>
            <person name="Maibeche M.T."/>
            <person name="Miller J.R."/>
            <person name="Montagne N."/>
            <person name="Perry T."/>
            <person name="Qu J."/>
            <person name="Song S.V."/>
            <person name="Sutton G.G."/>
            <person name="Vogel H."/>
            <person name="Walenz B.P."/>
            <person name="Xu W."/>
            <person name="Zhang H.J."/>
            <person name="Zou Z."/>
            <person name="Batterham P."/>
            <person name="Edwards O.R."/>
            <person name="Feyereisen R."/>
            <person name="Gibbs R.A."/>
            <person name="Heckel D.G."/>
            <person name="McGrath A."/>
            <person name="Robin C."/>
            <person name="Scherer S.E."/>
            <person name="Worley K.C."/>
            <person name="Wu Y.D."/>
        </authorList>
    </citation>
    <scope>NUCLEOTIDE SEQUENCE [LARGE SCALE GENOMIC DNA]</scope>
    <source>
        <strain evidence="4">Harm_GR_Male_#8</strain>
        <tissue evidence="4">Whole organism</tissue>
    </source>
</reference>
<dbReference type="PANTHER" id="PTHR11102">
    <property type="entry name" value="SEL-1-LIKE PROTEIN"/>
    <property type="match status" value="1"/>
</dbReference>
<dbReference type="InterPro" id="IPR011990">
    <property type="entry name" value="TPR-like_helical_dom_sf"/>
</dbReference>
<accession>A0A2W1BCB1</accession>
<gene>
    <name evidence="4" type="primary">HaOG211976</name>
    <name evidence="4" type="ORF">B5X24_HaOG211976</name>
</gene>
<dbReference type="OrthoDB" id="27934at2759"/>
<feature type="signal peptide" evidence="3">
    <location>
        <begin position="1"/>
        <end position="20"/>
    </location>
</feature>
<dbReference type="InterPro" id="IPR050767">
    <property type="entry name" value="Sel1_AlgK"/>
</dbReference>
<evidence type="ECO:0000256" key="2">
    <source>
        <dbReference type="SAM" id="MobiDB-lite"/>
    </source>
</evidence>
<protein>
    <submittedName>
        <fullName evidence="4">Uncharacterized protein</fullName>
    </submittedName>
</protein>
<dbReference type="SMART" id="SM00671">
    <property type="entry name" value="SEL1"/>
    <property type="match status" value="8"/>
</dbReference>
<keyword evidence="3" id="KW-0732">Signal</keyword>
<evidence type="ECO:0000256" key="1">
    <source>
        <dbReference type="ARBA" id="ARBA00038101"/>
    </source>
</evidence>
<dbReference type="GO" id="GO:0036503">
    <property type="term" value="P:ERAD pathway"/>
    <property type="evidence" value="ECO:0007669"/>
    <property type="project" value="TreeGrafter"/>
</dbReference>
<sequence>MKRLELYFLCLCFVLSASELLGPDDSKKKENDEEEDSGDSLDSKYQTVDADYFKELKDAMNKEIVTLQEYADALRNTKDVPKDEETNKDNHLDQMEYTLKLLKKSLLRHTETAWIHDPKASDNAESEIEKLEENPQDILDTLPPLPVEEEPELSPELKEAKELYDIAMAKLNRRSPDLRGAILQIKQAADIGFVPAKIKLAWSYIFGEGVELDLDKAKKIFEELAEEGNADAHAGMGFLYATGIAVPVSQAKALVHYTMGALGDSDFAQMALAYRFWSGNTVPSSCPKAMDLYMKVASKVASQVTFSGGPAIQRTRLIDEAEGGGPGTLDTDLIEYYQLLAEKGDVQAQVGLGQLHFQGGRGVTLDINKALHYFQQAAKTGNAVANAFLGKIYLEGGDGIKADNETALRYFRKAAELNNPVGQSGLGIMYLQGRGVPKDTAAAFKYFTMAANQGWVEGQLHLGFMYFGGIGVRRDFKQANKYFSLASQTGHVLALYHLGQMHAQGLGVLRSCTTAVEVRANLRAFTQLFIQERVRTWPLGFPADARSRGVAS</sequence>
<feature type="region of interest" description="Disordered" evidence="2">
    <location>
        <begin position="23"/>
        <end position="44"/>
    </location>
</feature>
<dbReference type="Gene3D" id="1.25.40.10">
    <property type="entry name" value="Tetratricopeptide repeat domain"/>
    <property type="match status" value="2"/>
</dbReference>
<dbReference type="SUPFAM" id="SSF81901">
    <property type="entry name" value="HCP-like"/>
    <property type="match status" value="2"/>
</dbReference>
<dbReference type="GO" id="GO:0005789">
    <property type="term" value="C:endoplasmic reticulum membrane"/>
    <property type="evidence" value="ECO:0007669"/>
    <property type="project" value="TreeGrafter"/>
</dbReference>
<evidence type="ECO:0000313" key="4">
    <source>
        <dbReference type="EMBL" id="PZC72051.1"/>
    </source>
</evidence>
<keyword evidence="5" id="KW-1185">Reference proteome</keyword>
<proteinExistence type="inferred from homology"/>
<dbReference type="Pfam" id="PF08238">
    <property type="entry name" value="Sel1"/>
    <property type="match status" value="8"/>
</dbReference>
<name>A0A2W1BCB1_HELAM</name>
<organism evidence="4 5">
    <name type="scientific">Helicoverpa armigera</name>
    <name type="common">Cotton bollworm</name>
    <name type="synonym">Heliothis armigera</name>
    <dbReference type="NCBI Taxonomy" id="29058"/>
    <lineage>
        <taxon>Eukaryota</taxon>
        <taxon>Metazoa</taxon>
        <taxon>Ecdysozoa</taxon>
        <taxon>Arthropoda</taxon>
        <taxon>Hexapoda</taxon>
        <taxon>Insecta</taxon>
        <taxon>Pterygota</taxon>
        <taxon>Neoptera</taxon>
        <taxon>Endopterygota</taxon>
        <taxon>Lepidoptera</taxon>
        <taxon>Glossata</taxon>
        <taxon>Ditrysia</taxon>
        <taxon>Noctuoidea</taxon>
        <taxon>Noctuidae</taxon>
        <taxon>Heliothinae</taxon>
        <taxon>Helicoverpa</taxon>
    </lineage>
</organism>
<dbReference type="EMBL" id="KZ150226">
    <property type="protein sequence ID" value="PZC72051.1"/>
    <property type="molecule type" value="Genomic_DNA"/>
</dbReference>
<comment type="similarity">
    <text evidence="1">Belongs to the sel-1 family.</text>
</comment>
<feature type="chain" id="PRO_5015972680" evidence="3">
    <location>
        <begin position="21"/>
        <end position="552"/>
    </location>
</feature>
<dbReference type="InterPro" id="IPR006597">
    <property type="entry name" value="Sel1-like"/>
</dbReference>
<evidence type="ECO:0000313" key="5">
    <source>
        <dbReference type="Proteomes" id="UP000249218"/>
    </source>
</evidence>
<dbReference type="AlphaFoldDB" id="A0A2W1BCB1"/>
<dbReference type="Proteomes" id="UP000249218">
    <property type="component" value="Unassembled WGS sequence"/>
</dbReference>
<dbReference type="PANTHER" id="PTHR11102:SF147">
    <property type="entry name" value="SEL1L ADAPTOR SUBUNIT OF ERAD E3 UBIQUITIN LIGASE"/>
    <property type="match status" value="1"/>
</dbReference>